<evidence type="ECO:0000256" key="2">
    <source>
        <dbReference type="ARBA" id="ARBA00011971"/>
    </source>
</evidence>
<dbReference type="STRING" id="87541.AWM71_05440"/>
<dbReference type="GO" id="GO:0000287">
    <property type="term" value="F:magnesium ion binding"/>
    <property type="evidence" value="ECO:0007669"/>
    <property type="project" value="UniProtKB-UniRule"/>
</dbReference>
<evidence type="ECO:0000256" key="6">
    <source>
        <dbReference type="HAMAP-Rule" id="MF_01208"/>
    </source>
</evidence>
<dbReference type="EMBL" id="LSCQ01000095">
    <property type="protein sequence ID" value="KXB33558.1"/>
    <property type="molecule type" value="Genomic_DNA"/>
</dbReference>
<dbReference type="HAMAP" id="MF_01208">
    <property type="entry name" value="PyrE"/>
    <property type="match status" value="1"/>
</dbReference>
<feature type="binding site" evidence="6">
    <location>
        <position position="102"/>
    </location>
    <ligand>
        <name>5-phospho-alpha-D-ribose 1-diphosphate</name>
        <dbReference type="ChEBI" id="CHEBI:58017"/>
        <note>ligand shared between dimeric partners</note>
    </ligand>
</feature>
<feature type="binding site" evidence="6">
    <location>
        <position position="128"/>
    </location>
    <ligand>
        <name>orotate</name>
        <dbReference type="ChEBI" id="CHEBI:30839"/>
    </ligand>
</feature>
<feature type="binding site" evidence="6">
    <location>
        <position position="104"/>
    </location>
    <ligand>
        <name>5-phospho-alpha-D-ribose 1-diphosphate</name>
        <dbReference type="ChEBI" id="CHEBI:58017"/>
        <note>ligand shared between dimeric partners</note>
    </ligand>
</feature>
<dbReference type="GO" id="GO:0044205">
    <property type="term" value="P:'de novo' UMP biosynthetic process"/>
    <property type="evidence" value="ECO:0007669"/>
    <property type="project" value="UniProtKB-UniRule"/>
</dbReference>
<evidence type="ECO:0000313" key="8">
    <source>
        <dbReference type="EMBL" id="KXB33558.1"/>
    </source>
</evidence>
<dbReference type="PATRIC" id="fig|87541.4.peg.1645"/>
<evidence type="ECO:0000256" key="1">
    <source>
        <dbReference type="ARBA" id="ARBA00004889"/>
    </source>
</evidence>
<comment type="function">
    <text evidence="6">Catalyzes the transfer of a ribosyl phosphate group from 5-phosphoribose 1-diphosphate to orotate, leading to the formation of orotidine monophosphate (OMP).</text>
</comment>
<evidence type="ECO:0000313" key="9">
    <source>
        <dbReference type="Proteomes" id="UP000070422"/>
    </source>
</evidence>
<dbReference type="PANTHER" id="PTHR19278:SF9">
    <property type="entry name" value="URIDINE 5'-MONOPHOSPHATE SYNTHASE"/>
    <property type="match status" value="1"/>
</dbReference>
<proteinExistence type="inferred from homology"/>
<keyword evidence="6" id="KW-0460">Magnesium</keyword>
<dbReference type="EC" id="2.4.2.10" evidence="2 6"/>
<dbReference type="PANTHER" id="PTHR19278">
    <property type="entry name" value="OROTATE PHOSPHORIBOSYLTRANSFERASE"/>
    <property type="match status" value="1"/>
</dbReference>
<dbReference type="RefSeq" id="WP_060937316.1">
    <property type="nucleotide sequence ID" value="NZ_KQ959334.1"/>
</dbReference>
<keyword evidence="3 6" id="KW-0328">Glycosyltransferase</keyword>
<organism evidence="8 9">
    <name type="scientific">Aerococcus christensenii</name>
    <dbReference type="NCBI Taxonomy" id="87541"/>
    <lineage>
        <taxon>Bacteria</taxon>
        <taxon>Bacillati</taxon>
        <taxon>Bacillota</taxon>
        <taxon>Bacilli</taxon>
        <taxon>Lactobacillales</taxon>
        <taxon>Aerococcaceae</taxon>
        <taxon>Aerococcus</taxon>
    </lineage>
</organism>
<name>A0A133XRK5_9LACT</name>
<keyword evidence="4 6" id="KW-0808">Transferase</keyword>
<feature type="binding site" description="in other chain" evidence="6">
    <location>
        <begin position="124"/>
        <end position="132"/>
    </location>
    <ligand>
        <name>5-phospho-alpha-D-ribose 1-diphosphate</name>
        <dbReference type="ChEBI" id="CHEBI:58017"/>
        <note>ligand shared between dimeric partners</note>
    </ligand>
</feature>
<comment type="caution">
    <text evidence="6">Lacks conserved residue(s) required for the propagation of feature annotation.</text>
</comment>
<dbReference type="OrthoDB" id="9802134at2"/>
<comment type="similarity">
    <text evidence="6">Belongs to the purine/pyrimidine phosphoribosyltransferase family. PyrE subfamily.</text>
</comment>
<comment type="catalytic activity">
    <reaction evidence="6">
        <text>orotidine 5'-phosphate + diphosphate = orotate + 5-phospho-alpha-D-ribose 1-diphosphate</text>
        <dbReference type="Rhea" id="RHEA:10380"/>
        <dbReference type="ChEBI" id="CHEBI:30839"/>
        <dbReference type="ChEBI" id="CHEBI:33019"/>
        <dbReference type="ChEBI" id="CHEBI:57538"/>
        <dbReference type="ChEBI" id="CHEBI:58017"/>
        <dbReference type="EC" id="2.4.2.10"/>
    </reaction>
</comment>
<dbReference type="InterPro" id="IPR000836">
    <property type="entry name" value="PRTase_dom"/>
</dbReference>
<dbReference type="CDD" id="cd06223">
    <property type="entry name" value="PRTases_typeI"/>
    <property type="match status" value="1"/>
</dbReference>
<evidence type="ECO:0000256" key="4">
    <source>
        <dbReference type="ARBA" id="ARBA00022679"/>
    </source>
</evidence>
<comment type="subunit">
    <text evidence="6">Homodimer.</text>
</comment>
<dbReference type="Gene3D" id="3.40.50.2020">
    <property type="match status" value="1"/>
</dbReference>
<dbReference type="GO" id="GO:0019856">
    <property type="term" value="P:pyrimidine nucleobase biosynthetic process"/>
    <property type="evidence" value="ECO:0007669"/>
    <property type="project" value="TreeGrafter"/>
</dbReference>
<dbReference type="InterPro" id="IPR029057">
    <property type="entry name" value="PRTase-like"/>
</dbReference>
<dbReference type="GO" id="GO:0004588">
    <property type="term" value="F:orotate phosphoribosyltransferase activity"/>
    <property type="evidence" value="ECO:0007669"/>
    <property type="project" value="UniProtKB-UniRule"/>
</dbReference>
<sequence length="208" mass="22927">MSTPINQQVAHILLEKQAVILQPDDPFTWASGIKSPIYCDNRQLLSYPKERRIVAEGLADLIKTYYPEATVIAGTATAGIPHAAWVSEVLGLPMIYVRSKAKDHGRKSQIEGKLSPNDKVVLIDDLISTGGSVLEACRPVAERATVLGVAAIFTYNLKRAENNFKEAGQTLHVLTDLHTLLKVASRDHGLTPDQLETVKTFHHRLNEN</sequence>
<comment type="pathway">
    <text evidence="1 6">Pyrimidine metabolism; UMP biosynthesis via de novo pathway; UMP from orotate: step 1/2.</text>
</comment>
<dbReference type="InterPro" id="IPR004467">
    <property type="entry name" value="Or_phspho_trans_dom"/>
</dbReference>
<protein>
    <recommendedName>
        <fullName evidence="2 6">Orotate phosphoribosyltransferase</fullName>
        <shortName evidence="6">OPRT</shortName>
        <shortName evidence="6">OPRTase</shortName>
        <ecNumber evidence="2 6">2.4.2.10</ecNumber>
    </recommendedName>
</protein>
<reference evidence="8 9" key="1">
    <citation type="submission" date="2016-01" db="EMBL/GenBank/DDBJ databases">
        <authorList>
            <person name="Oliw E.H."/>
        </authorList>
    </citation>
    <scope>NUCLEOTIDE SEQUENCE [LARGE SCALE GENOMIC DNA]</scope>
    <source>
        <strain evidence="8 9">KA00635</strain>
    </source>
</reference>
<dbReference type="AlphaFoldDB" id="A0A133XRK5"/>
<comment type="cofactor">
    <cofactor evidence="6">
        <name>Mg(2+)</name>
        <dbReference type="ChEBI" id="CHEBI:18420"/>
    </cofactor>
</comment>
<dbReference type="Pfam" id="PF00156">
    <property type="entry name" value="Pribosyltran"/>
    <property type="match status" value="1"/>
</dbReference>
<dbReference type="UniPathway" id="UPA00070">
    <property type="reaction ID" value="UER00119"/>
</dbReference>
<feature type="domain" description="Phosphoribosyltransferase" evidence="7">
    <location>
        <begin position="43"/>
        <end position="153"/>
    </location>
</feature>
<keyword evidence="5 6" id="KW-0665">Pyrimidine biosynthesis</keyword>
<feature type="binding site" evidence="6">
    <location>
        <position position="98"/>
    </location>
    <ligand>
        <name>5-phospho-alpha-D-ribose 1-diphosphate</name>
        <dbReference type="ChEBI" id="CHEBI:58017"/>
        <note>ligand shared between dimeric partners</note>
    </ligand>
</feature>
<comment type="caution">
    <text evidence="8">The sequence shown here is derived from an EMBL/GenBank/DDBJ whole genome shotgun (WGS) entry which is preliminary data.</text>
</comment>
<evidence type="ECO:0000256" key="3">
    <source>
        <dbReference type="ARBA" id="ARBA00022676"/>
    </source>
</evidence>
<gene>
    <name evidence="6" type="primary">pyrE</name>
    <name evidence="8" type="ORF">HMPREF3187_01668</name>
</gene>
<evidence type="ECO:0000256" key="5">
    <source>
        <dbReference type="ARBA" id="ARBA00022975"/>
    </source>
</evidence>
<evidence type="ECO:0000259" key="7">
    <source>
        <dbReference type="Pfam" id="PF00156"/>
    </source>
</evidence>
<dbReference type="Proteomes" id="UP000070422">
    <property type="component" value="Unassembled WGS sequence"/>
</dbReference>
<accession>A0A133XRK5</accession>
<dbReference type="InterPro" id="IPR023031">
    <property type="entry name" value="OPRT"/>
</dbReference>
<dbReference type="NCBIfam" id="TIGR00336">
    <property type="entry name" value="pyrE"/>
    <property type="match status" value="1"/>
</dbReference>
<dbReference type="SUPFAM" id="SSF53271">
    <property type="entry name" value="PRTase-like"/>
    <property type="match status" value="1"/>
</dbReference>